<organism evidence="1 2">
    <name type="scientific">Nocardia brasiliensis</name>
    <dbReference type="NCBI Taxonomy" id="37326"/>
    <lineage>
        <taxon>Bacteria</taxon>
        <taxon>Bacillati</taxon>
        <taxon>Actinomycetota</taxon>
        <taxon>Actinomycetes</taxon>
        <taxon>Mycobacteriales</taxon>
        <taxon>Nocardiaceae</taxon>
        <taxon>Nocardia</taxon>
    </lineage>
</organism>
<accession>A0A6G9Y0Q6</accession>
<dbReference type="RefSeq" id="WP_167465785.1">
    <property type="nucleotide sequence ID" value="NZ_CP046171.1"/>
</dbReference>
<dbReference type="EMBL" id="CP046171">
    <property type="protein sequence ID" value="QIS06771.1"/>
    <property type="molecule type" value="Genomic_DNA"/>
</dbReference>
<dbReference type="Proteomes" id="UP000501705">
    <property type="component" value="Chromosome"/>
</dbReference>
<reference evidence="1 2" key="1">
    <citation type="journal article" date="2019" name="ACS Chem. Biol.">
        <title>Identification and Mobilization of a Cryptic Antibiotic Biosynthesis Gene Locus from a Human-Pathogenic Nocardia Isolate.</title>
        <authorList>
            <person name="Herisse M."/>
            <person name="Ishida K."/>
            <person name="Porter J.L."/>
            <person name="Howden B."/>
            <person name="Hertweck C."/>
            <person name="Stinear T.P."/>
            <person name="Pidot S.J."/>
        </authorList>
    </citation>
    <scope>NUCLEOTIDE SEQUENCE [LARGE SCALE GENOMIC DNA]</scope>
    <source>
        <strain evidence="1 2">AUSMDU00024985</strain>
    </source>
</reference>
<protein>
    <submittedName>
        <fullName evidence="1">Uncharacterized protein</fullName>
    </submittedName>
</protein>
<name>A0A6G9Y0Q6_NOCBR</name>
<evidence type="ECO:0000313" key="1">
    <source>
        <dbReference type="EMBL" id="QIS06771.1"/>
    </source>
</evidence>
<sequence length="334" mass="37179">MTALAEMTELATDHGWKIRTHLDADTYIRTDATGKTVIDVMYDKRGAVRSMLRHHNGRTEHRNADSAGKRAELAKWLSAERFSTDYDHRIGWVVRKAGSTTDFMISAIGNKGAVLIKLPDGSNVHAVPLESVSRWTGEQHLVKLTDGTDYARVETWQGGRAAAEQKARELGGYVVELDANLCPGTIVADYRPITNIKSVSVLVSELSAHAKSGDYATHTRTGRAVDQGYIVQLDGTQVPLTANVESDVREFIVQFEEWITEAEDGAFRIYTMRDPETCAWMYVTDQVLIIPDRERAFDLAIEHGVPSIFDAVYGDEIDVPDNRRGIQQNLTQNG</sequence>
<evidence type="ECO:0000313" key="2">
    <source>
        <dbReference type="Proteomes" id="UP000501705"/>
    </source>
</evidence>
<proteinExistence type="predicted"/>
<dbReference type="AlphaFoldDB" id="A0A6G9Y0Q6"/>
<gene>
    <name evidence="1" type="ORF">F5X71_34670</name>
</gene>